<dbReference type="PANTHER" id="PTHR23272">
    <property type="entry name" value="BED FINGER-RELATED"/>
    <property type="match status" value="1"/>
</dbReference>
<accession>A0AAD8P0V5</accession>
<dbReference type="EMBL" id="JAUHHV010000004">
    <property type="protein sequence ID" value="KAK1428027.1"/>
    <property type="molecule type" value="Genomic_DNA"/>
</dbReference>
<evidence type="ECO:0000256" key="1">
    <source>
        <dbReference type="SAM" id="MobiDB-lite"/>
    </source>
</evidence>
<dbReference type="InterPro" id="IPR025525">
    <property type="entry name" value="hAT-like_transposase_RNase-H"/>
</dbReference>
<comment type="caution">
    <text evidence="3">The sequence shown here is derived from an EMBL/GenBank/DDBJ whole genome shotgun (WGS) entry which is preliminary data.</text>
</comment>
<name>A0AAD8P0V5_TARER</name>
<dbReference type="GO" id="GO:0003677">
    <property type="term" value="F:DNA binding"/>
    <property type="evidence" value="ECO:0007669"/>
    <property type="project" value="InterPro"/>
</dbReference>
<dbReference type="PANTHER" id="PTHR23272:SF184">
    <property type="entry name" value="OS03G0311250 PROTEIN"/>
    <property type="match status" value="1"/>
</dbReference>
<evidence type="ECO:0000313" key="4">
    <source>
        <dbReference type="Proteomes" id="UP001229421"/>
    </source>
</evidence>
<evidence type="ECO:0000259" key="2">
    <source>
        <dbReference type="Pfam" id="PF14372"/>
    </source>
</evidence>
<dbReference type="Proteomes" id="UP001229421">
    <property type="component" value="Unassembled WGS sequence"/>
</dbReference>
<feature type="domain" description="hAT-like transposase RNase-H fold" evidence="2">
    <location>
        <begin position="1"/>
        <end position="69"/>
    </location>
</feature>
<gene>
    <name evidence="3" type="ORF">QVD17_16854</name>
</gene>
<proteinExistence type="predicted"/>
<dbReference type="Pfam" id="PF14372">
    <property type="entry name" value="hAT-like_RNase-H"/>
    <property type="match status" value="1"/>
</dbReference>
<feature type="region of interest" description="Disordered" evidence="1">
    <location>
        <begin position="119"/>
        <end position="138"/>
    </location>
</feature>
<reference evidence="3" key="1">
    <citation type="journal article" date="2023" name="bioRxiv">
        <title>Improved chromosome-level genome assembly for marigold (Tagetes erecta).</title>
        <authorList>
            <person name="Jiang F."/>
            <person name="Yuan L."/>
            <person name="Wang S."/>
            <person name="Wang H."/>
            <person name="Xu D."/>
            <person name="Wang A."/>
            <person name="Fan W."/>
        </authorList>
    </citation>
    <scope>NUCLEOTIDE SEQUENCE</scope>
    <source>
        <strain evidence="3">WSJ</strain>
        <tissue evidence="3">Leaf</tissue>
    </source>
</reference>
<protein>
    <recommendedName>
        <fullName evidence="2">hAT-like transposase RNase-H fold domain-containing protein</fullName>
    </recommendedName>
</protein>
<keyword evidence="4" id="KW-1185">Reference proteome</keyword>
<dbReference type="AlphaFoldDB" id="A0AAD8P0V5"/>
<evidence type="ECO:0000313" key="3">
    <source>
        <dbReference type="EMBL" id="KAK1428027.1"/>
    </source>
</evidence>
<organism evidence="3 4">
    <name type="scientific">Tagetes erecta</name>
    <name type="common">African marigold</name>
    <dbReference type="NCBI Taxonomy" id="13708"/>
    <lineage>
        <taxon>Eukaryota</taxon>
        <taxon>Viridiplantae</taxon>
        <taxon>Streptophyta</taxon>
        <taxon>Embryophyta</taxon>
        <taxon>Tracheophyta</taxon>
        <taxon>Spermatophyta</taxon>
        <taxon>Magnoliopsida</taxon>
        <taxon>eudicotyledons</taxon>
        <taxon>Gunneridae</taxon>
        <taxon>Pentapetalae</taxon>
        <taxon>asterids</taxon>
        <taxon>campanulids</taxon>
        <taxon>Asterales</taxon>
        <taxon>Asteraceae</taxon>
        <taxon>Asteroideae</taxon>
        <taxon>Heliantheae alliance</taxon>
        <taxon>Tageteae</taxon>
        <taxon>Tagetes</taxon>
    </lineage>
</organism>
<sequence>MSKSMMTKFNKYWGDVKKFNLLVFIASLFDPRTKIDYLKVTLCGMYGDAIGNEVCKLCEDALSEIFNDYKRIYSDIHGKKVPTSSSKSINEEASGSKGFSLFGSSDDTLRALREKNMAEVKRQKKESGVAKDSKSELDRVEEGTKCMKIWNFEVGTWTSWRTK</sequence>